<evidence type="ECO:0000313" key="2">
    <source>
        <dbReference type="Proteomes" id="UP000192328"/>
    </source>
</evidence>
<keyword evidence="2" id="KW-1185">Reference proteome</keyword>
<protein>
    <submittedName>
        <fullName evidence="1">Acetyltransferase (GNAT) family protein</fullName>
    </submittedName>
</protein>
<name>A0AC61PI57_9FIRM</name>
<reference evidence="1" key="1">
    <citation type="submission" date="2017-04" db="EMBL/GenBank/DDBJ databases">
        <authorList>
            <person name="Varghese N."/>
            <person name="Submissions S."/>
        </authorList>
    </citation>
    <scope>NUCLEOTIDE SEQUENCE</scope>
    <source>
        <strain evidence="1">WTE2008</strain>
    </source>
</reference>
<evidence type="ECO:0000313" key="1">
    <source>
        <dbReference type="EMBL" id="SMC38216.1"/>
    </source>
</evidence>
<dbReference type="EMBL" id="FWXZ01000001">
    <property type="protein sequence ID" value="SMC38216.1"/>
    <property type="molecule type" value="Genomic_DNA"/>
</dbReference>
<dbReference type="Proteomes" id="UP000192328">
    <property type="component" value="Unassembled WGS sequence"/>
</dbReference>
<organism evidence="1 2">
    <name type="scientific">Aristaeella lactis</name>
    <dbReference type="NCBI Taxonomy" id="3046383"/>
    <lineage>
        <taxon>Bacteria</taxon>
        <taxon>Bacillati</taxon>
        <taxon>Bacillota</taxon>
        <taxon>Clostridia</taxon>
        <taxon>Eubacteriales</taxon>
        <taxon>Aristaeellaceae</taxon>
        <taxon>Aristaeella</taxon>
    </lineage>
</organism>
<comment type="caution">
    <text evidence="1">The sequence shown here is derived from an EMBL/GenBank/DDBJ whole genome shotgun (WGS) entry which is preliminary data.</text>
</comment>
<sequence>MIQGKWFAPGDDLSDLLPVRETVFGLSADAQDAESWNVLVLSDSVPVATGRIWWQDGSFWLGGIGVLEEYRRRHLGDLVLRLLLYKAQSHSAREVRLVCPGNLTGFFSRLGLQEQPGSSPDSVEMMIPGDRIDLDTCSRCPKQNCPNRQPC</sequence>
<accession>A0AC61PI57</accession>
<proteinExistence type="predicted"/>
<gene>
    <name evidence="1" type="ORF">SAMN06297397_0450</name>
</gene>